<dbReference type="PROSITE" id="PS50082">
    <property type="entry name" value="WD_REPEATS_2"/>
    <property type="match status" value="1"/>
</dbReference>
<dbReference type="Pfam" id="PF00400">
    <property type="entry name" value="WD40"/>
    <property type="match status" value="1"/>
</dbReference>
<dbReference type="EMBL" id="JAKMXF010000233">
    <property type="protein sequence ID" value="KAI6654052.1"/>
    <property type="molecule type" value="Genomic_DNA"/>
</dbReference>
<evidence type="ECO:0000256" key="1">
    <source>
        <dbReference type="ARBA" id="ARBA00005156"/>
    </source>
</evidence>
<keyword evidence="3" id="KW-0677">Repeat</keyword>
<dbReference type="PANTHER" id="PTHR46042:SF1">
    <property type="entry name" value="DIPHTHINE METHYLTRANSFERASE"/>
    <property type="match status" value="1"/>
</dbReference>
<evidence type="ECO:0000256" key="3">
    <source>
        <dbReference type="ARBA" id="ARBA00022737"/>
    </source>
</evidence>
<reference evidence="9 10" key="1">
    <citation type="journal article" date="2023" name="BMC Biol.">
        <title>The compact genome of the sponge Oopsacas minuta (Hexactinellida) is lacking key metazoan core genes.</title>
        <authorList>
            <person name="Santini S."/>
            <person name="Schenkelaars Q."/>
            <person name="Jourda C."/>
            <person name="Duchesne M."/>
            <person name="Belahbib H."/>
            <person name="Rocher C."/>
            <person name="Selva M."/>
            <person name="Riesgo A."/>
            <person name="Vervoort M."/>
            <person name="Leys S.P."/>
            <person name="Kodjabachian L."/>
            <person name="Le Bivic A."/>
            <person name="Borchiellini C."/>
            <person name="Claverie J.M."/>
            <person name="Renard E."/>
        </authorList>
    </citation>
    <scope>NUCLEOTIDE SEQUENCE [LARGE SCALE GENOMIC DNA]</scope>
    <source>
        <strain evidence="9">SPO-2</strain>
    </source>
</reference>
<sequence length="392" mass="44267">MAEYKTSLYPHQPIICSNKVSLNTSLNSNTVEWCPIDSQSNLLLCGTYSLDTGFNRYGNLELYGWVTNGSFALLNRHDEGAGVLDLKWLPLSFFGNIFYVVNSIGQLNVYSIDCALFEIKKIQCLQVCDKSDGSELCLSFDWVSNEDRSIILSDSVGRLAFMDCCDTGELVCKSQWKAHDYEVWITSRDNWNKDVVFSGGDDNKLRGWDLRLAGSASGCVFTSSRHVTGVCAIQSHPLREHLLATGSFDETLLIWDTRDMSKPLNRVQIEDGGIWRLKWHHSDPNLLLAACTRAGAAVFDFTVSLSMPSVTWYREHQSLVYGVDWRRGEYKSESNSDVDQMLNQFGDMSMDTAATHGGNAIQYSSDVVNYQIASCSFYDRSLHIWSIDRYRI</sequence>
<dbReference type="GO" id="GO:0005737">
    <property type="term" value="C:cytoplasm"/>
    <property type="evidence" value="ECO:0007669"/>
    <property type="project" value="TreeGrafter"/>
</dbReference>
<feature type="repeat" description="WD" evidence="8">
    <location>
        <begin position="223"/>
        <end position="265"/>
    </location>
</feature>
<dbReference type="PANTHER" id="PTHR46042">
    <property type="entry name" value="DIPHTHINE METHYLTRANSFERASE"/>
    <property type="match status" value="1"/>
</dbReference>
<dbReference type="SUPFAM" id="SSF50978">
    <property type="entry name" value="WD40 repeat-like"/>
    <property type="match status" value="1"/>
</dbReference>
<name>A0AAV7JYQ2_9METZ</name>
<protein>
    <recommendedName>
        <fullName evidence="6">methylated diphthine methylhydrolase</fullName>
        <ecNumber evidence="6">3.1.1.97</ecNumber>
    </recommendedName>
</protein>
<evidence type="ECO:0000256" key="5">
    <source>
        <dbReference type="ARBA" id="ARBA00038092"/>
    </source>
</evidence>
<comment type="pathway">
    <text evidence="1">Protein modification; peptidyl-diphthamide biosynthesis.</text>
</comment>
<dbReference type="Gene3D" id="2.130.10.10">
    <property type="entry name" value="YVTN repeat-like/Quinoprotein amine dehydrogenase"/>
    <property type="match status" value="1"/>
</dbReference>
<evidence type="ECO:0000313" key="10">
    <source>
        <dbReference type="Proteomes" id="UP001165289"/>
    </source>
</evidence>
<dbReference type="InterPro" id="IPR001680">
    <property type="entry name" value="WD40_rpt"/>
</dbReference>
<dbReference type="PROSITE" id="PS00678">
    <property type="entry name" value="WD_REPEATS_1"/>
    <property type="match status" value="1"/>
</dbReference>
<dbReference type="EC" id="3.1.1.97" evidence="6"/>
<dbReference type="InterPro" id="IPR052415">
    <property type="entry name" value="Diphthine_MTase"/>
</dbReference>
<evidence type="ECO:0000313" key="9">
    <source>
        <dbReference type="EMBL" id="KAI6654052.1"/>
    </source>
</evidence>
<dbReference type="GO" id="GO:0061685">
    <property type="term" value="F:diphthine methylesterase activity"/>
    <property type="evidence" value="ECO:0007669"/>
    <property type="project" value="UniProtKB-EC"/>
</dbReference>
<gene>
    <name evidence="9" type="ORF">LOD99_2899</name>
</gene>
<proteinExistence type="inferred from homology"/>
<keyword evidence="10" id="KW-1185">Reference proteome</keyword>
<dbReference type="InterPro" id="IPR015943">
    <property type="entry name" value="WD40/YVTN_repeat-like_dom_sf"/>
</dbReference>
<comment type="catalytic activity">
    <reaction evidence="7">
        <text>diphthine methyl ester-[translation elongation factor 2] + H2O = diphthine-[translation elongation factor 2] + methanol + H(+)</text>
        <dbReference type="Rhea" id="RHEA:42656"/>
        <dbReference type="Rhea" id="RHEA-COMP:10172"/>
        <dbReference type="Rhea" id="RHEA-COMP:10173"/>
        <dbReference type="ChEBI" id="CHEBI:15377"/>
        <dbReference type="ChEBI" id="CHEBI:15378"/>
        <dbReference type="ChEBI" id="CHEBI:17790"/>
        <dbReference type="ChEBI" id="CHEBI:79005"/>
        <dbReference type="ChEBI" id="CHEBI:82696"/>
        <dbReference type="EC" id="3.1.1.97"/>
    </reaction>
</comment>
<dbReference type="AlphaFoldDB" id="A0AAV7JYQ2"/>
<dbReference type="GO" id="GO:0017183">
    <property type="term" value="P:protein histidyl modification to diphthamide"/>
    <property type="evidence" value="ECO:0007669"/>
    <property type="project" value="TreeGrafter"/>
</dbReference>
<comment type="caution">
    <text evidence="9">The sequence shown here is derived from an EMBL/GenBank/DDBJ whole genome shotgun (WGS) entry which is preliminary data.</text>
</comment>
<keyword evidence="2 8" id="KW-0853">WD repeat</keyword>
<evidence type="ECO:0000256" key="2">
    <source>
        <dbReference type="ARBA" id="ARBA00022574"/>
    </source>
</evidence>
<comment type="similarity">
    <text evidence="5">Belongs to the DPH7 family.</text>
</comment>
<keyword evidence="4" id="KW-0378">Hydrolase</keyword>
<dbReference type="SMART" id="SM00320">
    <property type="entry name" value="WD40"/>
    <property type="match status" value="4"/>
</dbReference>
<dbReference type="Proteomes" id="UP001165289">
    <property type="component" value="Unassembled WGS sequence"/>
</dbReference>
<organism evidence="9 10">
    <name type="scientific">Oopsacas minuta</name>
    <dbReference type="NCBI Taxonomy" id="111878"/>
    <lineage>
        <taxon>Eukaryota</taxon>
        <taxon>Metazoa</taxon>
        <taxon>Porifera</taxon>
        <taxon>Hexactinellida</taxon>
        <taxon>Hexasterophora</taxon>
        <taxon>Lyssacinosida</taxon>
        <taxon>Leucopsacidae</taxon>
        <taxon>Oopsacas</taxon>
    </lineage>
</organism>
<evidence type="ECO:0000256" key="4">
    <source>
        <dbReference type="ARBA" id="ARBA00022801"/>
    </source>
</evidence>
<evidence type="ECO:0000256" key="8">
    <source>
        <dbReference type="PROSITE-ProRule" id="PRU00221"/>
    </source>
</evidence>
<evidence type="ECO:0000256" key="7">
    <source>
        <dbReference type="ARBA" id="ARBA00047551"/>
    </source>
</evidence>
<dbReference type="InterPro" id="IPR019775">
    <property type="entry name" value="WD40_repeat_CS"/>
</dbReference>
<accession>A0AAV7JYQ2</accession>
<dbReference type="InterPro" id="IPR036322">
    <property type="entry name" value="WD40_repeat_dom_sf"/>
</dbReference>
<evidence type="ECO:0000256" key="6">
    <source>
        <dbReference type="ARBA" id="ARBA00039131"/>
    </source>
</evidence>